<dbReference type="PANTHER" id="PTHR22840">
    <property type="entry name" value="WD REPEAT-CONTAINING PROTEIN 36"/>
    <property type="match status" value="1"/>
</dbReference>
<evidence type="ECO:0008006" key="4">
    <source>
        <dbReference type="Google" id="ProtNLM"/>
    </source>
</evidence>
<dbReference type="InterPro" id="IPR036322">
    <property type="entry name" value="WD40_repeat_dom_sf"/>
</dbReference>
<accession>A0AAF3JAP0</accession>
<dbReference type="InterPro" id="IPR015943">
    <property type="entry name" value="WD40/YVTN_repeat-like_dom_sf"/>
</dbReference>
<dbReference type="PANTHER" id="PTHR22840:SF12">
    <property type="entry name" value="WD REPEAT-CONTAINING PROTEIN 36"/>
    <property type="match status" value="1"/>
</dbReference>
<keyword evidence="1" id="KW-0853">WD repeat</keyword>
<dbReference type="WBParaSite" id="MBELARI_LOCUS687">
    <property type="protein sequence ID" value="MBELARI_LOCUS687"/>
    <property type="gene ID" value="MBELARI_LOCUS687"/>
</dbReference>
<sequence>MNKFLLGGDNGKLRLYNIRTGKLIHEFQSKFDAPITVLEVGRIANVHKGAVTSLYFMPAEPIMVSTSSDNSMRTWVLDQMDGMPRQLVINEGHSLPVKTVIFSSNHEVVSAGLDGSVRKYSVMDAVTRQKLGNDGTISRAKAKKKGLDLDSIRLEPVIEIAVE</sequence>
<organism evidence="2 3">
    <name type="scientific">Mesorhabditis belari</name>
    <dbReference type="NCBI Taxonomy" id="2138241"/>
    <lineage>
        <taxon>Eukaryota</taxon>
        <taxon>Metazoa</taxon>
        <taxon>Ecdysozoa</taxon>
        <taxon>Nematoda</taxon>
        <taxon>Chromadorea</taxon>
        <taxon>Rhabditida</taxon>
        <taxon>Rhabditina</taxon>
        <taxon>Rhabditomorpha</taxon>
        <taxon>Rhabditoidea</taxon>
        <taxon>Rhabditidae</taxon>
        <taxon>Mesorhabditinae</taxon>
        <taxon>Mesorhabditis</taxon>
    </lineage>
</organism>
<dbReference type="Gene3D" id="2.130.10.10">
    <property type="entry name" value="YVTN repeat-like/Quinoprotein amine dehydrogenase"/>
    <property type="match status" value="1"/>
</dbReference>
<dbReference type="Pfam" id="PF00400">
    <property type="entry name" value="WD40"/>
    <property type="match status" value="2"/>
</dbReference>
<dbReference type="SUPFAM" id="SSF50978">
    <property type="entry name" value="WD40 repeat-like"/>
    <property type="match status" value="1"/>
</dbReference>
<dbReference type="AlphaFoldDB" id="A0AAF3JAP0"/>
<dbReference type="GO" id="GO:0032040">
    <property type="term" value="C:small-subunit processome"/>
    <property type="evidence" value="ECO:0007669"/>
    <property type="project" value="TreeGrafter"/>
</dbReference>
<evidence type="ECO:0000313" key="2">
    <source>
        <dbReference type="Proteomes" id="UP000887575"/>
    </source>
</evidence>
<keyword evidence="2" id="KW-1185">Reference proteome</keyword>
<protein>
    <recommendedName>
        <fullName evidence="4">WD repeat-containing protein 55 homolog</fullName>
    </recommendedName>
</protein>
<dbReference type="PROSITE" id="PS50082">
    <property type="entry name" value="WD_REPEATS_2"/>
    <property type="match status" value="1"/>
</dbReference>
<evidence type="ECO:0000256" key="1">
    <source>
        <dbReference type="PROSITE-ProRule" id="PRU00221"/>
    </source>
</evidence>
<reference evidence="3" key="1">
    <citation type="submission" date="2024-02" db="UniProtKB">
        <authorList>
            <consortium name="WormBaseParasite"/>
        </authorList>
    </citation>
    <scope>IDENTIFICATION</scope>
</reference>
<dbReference type="Proteomes" id="UP000887575">
    <property type="component" value="Unassembled WGS sequence"/>
</dbReference>
<name>A0AAF3JAP0_9BILA</name>
<dbReference type="GO" id="GO:0034388">
    <property type="term" value="C:Pwp2p-containing subcomplex of 90S preribosome"/>
    <property type="evidence" value="ECO:0007669"/>
    <property type="project" value="TreeGrafter"/>
</dbReference>
<evidence type="ECO:0000313" key="3">
    <source>
        <dbReference type="WBParaSite" id="MBELARI_LOCUS687"/>
    </source>
</evidence>
<dbReference type="PROSITE" id="PS50294">
    <property type="entry name" value="WD_REPEATS_REGION"/>
    <property type="match status" value="1"/>
</dbReference>
<dbReference type="GO" id="GO:0006364">
    <property type="term" value="P:rRNA processing"/>
    <property type="evidence" value="ECO:0007669"/>
    <property type="project" value="TreeGrafter"/>
</dbReference>
<dbReference type="InterPro" id="IPR001680">
    <property type="entry name" value="WD40_rpt"/>
</dbReference>
<feature type="repeat" description="WD" evidence="1">
    <location>
        <begin position="44"/>
        <end position="75"/>
    </location>
</feature>
<dbReference type="SMART" id="SM00320">
    <property type="entry name" value="WD40"/>
    <property type="match status" value="2"/>
</dbReference>
<proteinExistence type="predicted"/>